<feature type="region of interest" description="Disordered" evidence="1">
    <location>
        <begin position="24"/>
        <end position="99"/>
    </location>
</feature>
<evidence type="ECO:0000256" key="1">
    <source>
        <dbReference type="SAM" id="MobiDB-lite"/>
    </source>
</evidence>
<evidence type="ECO:0000313" key="3">
    <source>
        <dbReference type="EMBL" id="KAK2647271.1"/>
    </source>
</evidence>
<comment type="caution">
    <text evidence="3">The sequence shown here is derived from an EMBL/GenBank/DDBJ whole genome shotgun (WGS) entry which is preliminary data.</text>
</comment>
<gene>
    <name evidence="3" type="ORF">Ddye_022466</name>
</gene>
<name>A0AAD9U489_9ROSI</name>
<dbReference type="Proteomes" id="UP001280121">
    <property type="component" value="Unassembled WGS sequence"/>
</dbReference>
<feature type="chain" id="PRO_5042145714" evidence="2">
    <location>
        <begin position="26"/>
        <end position="99"/>
    </location>
</feature>
<evidence type="ECO:0000313" key="4">
    <source>
        <dbReference type="Proteomes" id="UP001280121"/>
    </source>
</evidence>
<feature type="signal peptide" evidence="2">
    <location>
        <begin position="1"/>
        <end position="25"/>
    </location>
</feature>
<accession>A0AAD9U489</accession>
<keyword evidence="2" id="KW-0732">Signal</keyword>
<keyword evidence="4" id="KW-1185">Reference proteome</keyword>
<protein>
    <submittedName>
        <fullName evidence="3">Uncharacterized protein</fullName>
    </submittedName>
</protein>
<reference evidence="3" key="1">
    <citation type="journal article" date="2023" name="Plant J.">
        <title>Genome sequences and population genomics provide insights into the demographic history, inbreeding, and mutation load of two 'living fossil' tree species of Dipteronia.</title>
        <authorList>
            <person name="Feng Y."/>
            <person name="Comes H.P."/>
            <person name="Chen J."/>
            <person name="Zhu S."/>
            <person name="Lu R."/>
            <person name="Zhang X."/>
            <person name="Li P."/>
            <person name="Qiu J."/>
            <person name="Olsen K.M."/>
            <person name="Qiu Y."/>
        </authorList>
    </citation>
    <scope>NUCLEOTIDE SEQUENCE</scope>
    <source>
        <strain evidence="3">KIB01</strain>
    </source>
</reference>
<dbReference type="AlphaFoldDB" id="A0AAD9U489"/>
<evidence type="ECO:0000256" key="2">
    <source>
        <dbReference type="SAM" id="SignalP"/>
    </source>
</evidence>
<feature type="compositionally biased region" description="Polar residues" evidence="1">
    <location>
        <begin position="90"/>
        <end position="99"/>
    </location>
</feature>
<organism evidence="3 4">
    <name type="scientific">Dipteronia dyeriana</name>
    <dbReference type="NCBI Taxonomy" id="168575"/>
    <lineage>
        <taxon>Eukaryota</taxon>
        <taxon>Viridiplantae</taxon>
        <taxon>Streptophyta</taxon>
        <taxon>Embryophyta</taxon>
        <taxon>Tracheophyta</taxon>
        <taxon>Spermatophyta</taxon>
        <taxon>Magnoliopsida</taxon>
        <taxon>eudicotyledons</taxon>
        <taxon>Gunneridae</taxon>
        <taxon>Pentapetalae</taxon>
        <taxon>rosids</taxon>
        <taxon>malvids</taxon>
        <taxon>Sapindales</taxon>
        <taxon>Sapindaceae</taxon>
        <taxon>Hippocastanoideae</taxon>
        <taxon>Acereae</taxon>
        <taxon>Dipteronia</taxon>
    </lineage>
</organism>
<sequence>MSKTHLLLLALLFLGVVRLTTPVVADQDFDSQSLLGGDEPPSGKEYKPPISVDGYKPPPPKHKPPISVDGYKPPPPKYKPPPPPKHKPPTTQATPRTLP</sequence>
<dbReference type="EMBL" id="JANJYI010000006">
    <property type="protein sequence ID" value="KAK2647271.1"/>
    <property type="molecule type" value="Genomic_DNA"/>
</dbReference>
<feature type="compositionally biased region" description="Pro residues" evidence="1">
    <location>
        <begin position="72"/>
        <end position="83"/>
    </location>
</feature>
<proteinExistence type="predicted"/>